<gene>
    <name evidence="3" type="ORF">HDA36_004887</name>
</gene>
<dbReference type="GO" id="GO:0016787">
    <property type="term" value="F:hydrolase activity"/>
    <property type="evidence" value="ECO:0007669"/>
    <property type="project" value="UniProtKB-KW"/>
</dbReference>
<evidence type="ECO:0000313" key="4">
    <source>
        <dbReference type="Proteomes" id="UP000572635"/>
    </source>
</evidence>
<protein>
    <submittedName>
        <fullName evidence="3">Pimeloyl-ACP methyl ester carboxylesterase</fullName>
    </submittedName>
</protein>
<accession>A0A7W8QQM1</accession>
<dbReference type="InterPro" id="IPR029058">
    <property type="entry name" value="AB_hydrolase_fold"/>
</dbReference>
<dbReference type="PRINTS" id="PR00111">
    <property type="entry name" value="ABHYDROLASE"/>
</dbReference>
<keyword evidence="1" id="KW-0378">Hydrolase</keyword>
<feature type="domain" description="AB hydrolase-1" evidence="2">
    <location>
        <begin position="31"/>
        <end position="280"/>
    </location>
</feature>
<dbReference type="PANTHER" id="PTHR43798">
    <property type="entry name" value="MONOACYLGLYCEROL LIPASE"/>
    <property type="match status" value="1"/>
</dbReference>
<evidence type="ECO:0000313" key="3">
    <source>
        <dbReference type="EMBL" id="MBB5434803.1"/>
    </source>
</evidence>
<evidence type="ECO:0000256" key="1">
    <source>
        <dbReference type="ARBA" id="ARBA00022801"/>
    </source>
</evidence>
<dbReference type="AlphaFoldDB" id="A0A7W8QQM1"/>
<dbReference type="Gene3D" id="3.40.50.1820">
    <property type="entry name" value="alpha/beta hydrolase"/>
    <property type="match status" value="1"/>
</dbReference>
<dbReference type="RefSeq" id="WP_184395792.1">
    <property type="nucleotide sequence ID" value="NZ_BAAAJD010000036.1"/>
</dbReference>
<sequence length="302" mass="32891">MAEPVDPWPGEFRTVGGRRMHVRTGGRRDRPRIVYLHGLNGASTNWTDLMGALAEEYRGEAPDLPGFGKSPPPADGDYGLDAGVAAAADLIRAGDHPVHLVGNSLGGSIAVRLAAERPELVRTLTLISPALPDLRPRPVPYQMLGALVPVVGPAAYARIARRPAEVRVQDTLDATYYDPASAPAQRVLEALEAEREREGQPHAVGSVLESLRGLVAEYLRRGPRSLWRQAAEVDRPVLLVYAAADRFIDPRMARRAARTFRRNRLVLLPRTGHVAMMERPELVARELRGFLAGDGARRPGGA</sequence>
<reference evidence="3 4" key="1">
    <citation type="submission" date="2020-08" db="EMBL/GenBank/DDBJ databases">
        <title>Sequencing the genomes of 1000 actinobacteria strains.</title>
        <authorList>
            <person name="Klenk H.-P."/>
        </authorList>
    </citation>
    <scope>NUCLEOTIDE SEQUENCE [LARGE SCALE GENOMIC DNA]</scope>
    <source>
        <strain evidence="3 4">DSM 44551</strain>
    </source>
</reference>
<dbReference type="EMBL" id="JACHDB010000001">
    <property type="protein sequence ID" value="MBB5434803.1"/>
    <property type="molecule type" value="Genomic_DNA"/>
</dbReference>
<dbReference type="InterPro" id="IPR050266">
    <property type="entry name" value="AB_hydrolase_sf"/>
</dbReference>
<dbReference type="PANTHER" id="PTHR43798:SF31">
    <property type="entry name" value="AB HYDROLASE SUPERFAMILY PROTEIN YCLE"/>
    <property type="match status" value="1"/>
</dbReference>
<organism evidence="3 4">
    <name type="scientific">Nocardiopsis composta</name>
    <dbReference type="NCBI Taxonomy" id="157465"/>
    <lineage>
        <taxon>Bacteria</taxon>
        <taxon>Bacillati</taxon>
        <taxon>Actinomycetota</taxon>
        <taxon>Actinomycetes</taxon>
        <taxon>Streptosporangiales</taxon>
        <taxon>Nocardiopsidaceae</taxon>
        <taxon>Nocardiopsis</taxon>
    </lineage>
</organism>
<dbReference type="Pfam" id="PF00561">
    <property type="entry name" value="Abhydrolase_1"/>
    <property type="match status" value="1"/>
</dbReference>
<keyword evidence="4" id="KW-1185">Reference proteome</keyword>
<dbReference type="Proteomes" id="UP000572635">
    <property type="component" value="Unassembled WGS sequence"/>
</dbReference>
<dbReference type="InterPro" id="IPR000073">
    <property type="entry name" value="AB_hydrolase_1"/>
</dbReference>
<dbReference type="SUPFAM" id="SSF53474">
    <property type="entry name" value="alpha/beta-Hydrolases"/>
    <property type="match status" value="1"/>
</dbReference>
<dbReference type="GO" id="GO:0016020">
    <property type="term" value="C:membrane"/>
    <property type="evidence" value="ECO:0007669"/>
    <property type="project" value="TreeGrafter"/>
</dbReference>
<comment type="caution">
    <text evidence="3">The sequence shown here is derived from an EMBL/GenBank/DDBJ whole genome shotgun (WGS) entry which is preliminary data.</text>
</comment>
<evidence type="ECO:0000259" key="2">
    <source>
        <dbReference type="Pfam" id="PF00561"/>
    </source>
</evidence>
<name>A0A7W8QQM1_9ACTN</name>
<proteinExistence type="predicted"/>